<feature type="compositionally biased region" description="Pro residues" evidence="1">
    <location>
        <begin position="220"/>
        <end position="229"/>
    </location>
</feature>
<protein>
    <recommendedName>
        <fullName evidence="4">Tetratricopeptide repeat protein</fullName>
    </recommendedName>
</protein>
<evidence type="ECO:0000313" key="3">
    <source>
        <dbReference type="Proteomes" id="UP000219327"/>
    </source>
</evidence>
<feature type="region of interest" description="Disordered" evidence="1">
    <location>
        <begin position="216"/>
        <end position="249"/>
    </location>
</feature>
<sequence length="462" mass="53101">MTILLGSAAQSRMWSRTPNFNFAEYLDAGVVVPGDIDIHLSVNVAAPESIERYALWIAEQDPQSPDIRTHMTNLAVMLADADRYEESIAHLEMMLRLPGRFKPIRQSPRFRFLGDLRFHEGDYEAAIDAYRTAQQLIHLHAGVLDPEQVRTVDRVIRAKLNIMRKETYENKIDTLTSADLDQRFTLYLNEKQHGRNSANYAERLLDVADYMRETALSLRLPPPRRPTPSPKGSDEERGSRQYYPDARAPADTIAQERLNRLRRATQYYKAAIDVLEDTLGPDNPALIIPLTSLSDTLNRRGQYRQSRNLRQRSIDIALEAPLDLADRVNIIVSAADSFHRRGEEIALKYYQMAWNLLSEEGETRLRDRVLGEPRLISGQLQAIRLRKVPTQSPTLIVRYNVKPTGETSEILVIESNINTVRERLWLSQIERLVYRPKWTREGPRGYSGLELHARFILPSPNR</sequence>
<dbReference type="Pfam" id="PF13374">
    <property type="entry name" value="TPR_10"/>
    <property type="match status" value="1"/>
</dbReference>
<gene>
    <name evidence="2" type="ORF">CNE99_02625</name>
</gene>
<dbReference type="EMBL" id="NTKD01000007">
    <property type="protein sequence ID" value="PDH40994.1"/>
    <property type="molecule type" value="Genomic_DNA"/>
</dbReference>
<proteinExistence type="predicted"/>
<evidence type="ECO:0000256" key="1">
    <source>
        <dbReference type="SAM" id="MobiDB-lite"/>
    </source>
</evidence>
<dbReference type="InterPro" id="IPR011990">
    <property type="entry name" value="TPR-like_helical_dom_sf"/>
</dbReference>
<dbReference type="Proteomes" id="UP000219327">
    <property type="component" value="Unassembled WGS sequence"/>
</dbReference>
<evidence type="ECO:0000313" key="2">
    <source>
        <dbReference type="EMBL" id="PDH40994.1"/>
    </source>
</evidence>
<organism evidence="2 3">
    <name type="scientific">OM182 bacterium MED-G24</name>
    <dbReference type="NCBI Taxonomy" id="1986255"/>
    <lineage>
        <taxon>Bacteria</taxon>
        <taxon>Pseudomonadati</taxon>
        <taxon>Pseudomonadota</taxon>
        <taxon>Gammaproteobacteria</taxon>
        <taxon>OMG group</taxon>
        <taxon>OM182 clade</taxon>
    </lineage>
</organism>
<dbReference type="SUPFAM" id="SSF48452">
    <property type="entry name" value="TPR-like"/>
    <property type="match status" value="1"/>
</dbReference>
<reference evidence="2 3" key="1">
    <citation type="submission" date="2017-08" db="EMBL/GenBank/DDBJ databases">
        <title>Fine stratification of microbial communities through a metagenomic profile of the photic zone.</title>
        <authorList>
            <person name="Haro-Moreno J.M."/>
            <person name="Lopez-Perez M."/>
            <person name="De La Torre J."/>
            <person name="Picazo A."/>
            <person name="Camacho A."/>
            <person name="Rodriguez-Valera F."/>
        </authorList>
    </citation>
    <scope>NUCLEOTIDE SEQUENCE [LARGE SCALE GENOMIC DNA]</scope>
    <source>
        <strain evidence="2">MED-G24</strain>
    </source>
</reference>
<comment type="caution">
    <text evidence="2">The sequence shown here is derived from an EMBL/GenBank/DDBJ whole genome shotgun (WGS) entry which is preliminary data.</text>
</comment>
<evidence type="ECO:0008006" key="4">
    <source>
        <dbReference type="Google" id="ProtNLM"/>
    </source>
</evidence>
<name>A0A2A5WXU5_9GAMM</name>
<dbReference type="AlphaFoldDB" id="A0A2A5WXU5"/>
<accession>A0A2A5WXU5</accession>
<dbReference type="Gene3D" id="1.25.40.10">
    <property type="entry name" value="Tetratricopeptide repeat domain"/>
    <property type="match status" value="2"/>
</dbReference>